<dbReference type="InterPro" id="IPR054586">
    <property type="entry name" value="MACPF_1_fungal"/>
</dbReference>
<dbReference type="EMBL" id="RBNI01008437">
    <property type="protein sequence ID" value="RUP44719.1"/>
    <property type="molecule type" value="Genomic_DNA"/>
</dbReference>
<accession>A0A433D1K3</accession>
<evidence type="ECO:0000259" key="1">
    <source>
        <dbReference type="Pfam" id="PF22693"/>
    </source>
</evidence>
<dbReference type="AlphaFoldDB" id="A0A433D1K3"/>
<organism evidence="2 3">
    <name type="scientific">Jimgerdemannia flammicorona</name>
    <dbReference type="NCBI Taxonomy" id="994334"/>
    <lineage>
        <taxon>Eukaryota</taxon>
        <taxon>Fungi</taxon>
        <taxon>Fungi incertae sedis</taxon>
        <taxon>Mucoromycota</taxon>
        <taxon>Mucoromycotina</taxon>
        <taxon>Endogonomycetes</taxon>
        <taxon>Endogonales</taxon>
        <taxon>Endogonaceae</taxon>
        <taxon>Jimgerdemannia</taxon>
    </lineage>
</organism>
<protein>
    <recommendedName>
        <fullName evidence="1">MACPF-like domain-containing protein</fullName>
    </recommendedName>
</protein>
<proteinExistence type="predicted"/>
<dbReference type="Proteomes" id="UP000268093">
    <property type="component" value="Unassembled WGS sequence"/>
</dbReference>
<dbReference type="OrthoDB" id="2324936at2759"/>
<evidence type="ECO:0000313" key="3">
    <source>
        <dbReference type="Proteomes" id="UP000268093"/>
    </source>
</evidence>
<gene>
    <name evidence="2" type="ORF">BC936DRAFT_149093</name>
</gene>
<reference evidence="2 3" key="1">
    <citation type="journal article" date="2018" name="New Phytol.">
        <title>Phylogenomics of Endogonaceae and evolution of mycorrhizas within Mucoromycota.</title>
        <authorList>
            <person name="Chang Y."/>
            <person name="Desiro A."/>
            <person name="Na H."/>
            <person name="Sandor L."/>
            <person name="Lipzen A."/>
            <person name="Clum A."/>
            <person name="Barry K."/>
            <person name="Grigoriev I.V."/>
            <person name="Martin F.M."/>
            <person name="Stajich J.E."/>
            <person name="Smith M.E."/>
            <person name="Bonito G."/>
            <person name="Spatafora J.W."/>
        </authorList>
    </citation>
    <scope>NUCLEOTIDE SEQUENCE [LARGE SCALE GENOMIC DNA]</scope>
    <source>
        <strain evidence="2 3">GMNB39</strain>
    </source>
</reference>
<comment type="caution">
    <text evidence="2">The sequence shown here is derived from an EMBL/GenBank/DDBJ whole genome shotgun (WGS) entry which is preliminary data.</text>
</comment>
<sequence length="360" mass="40346">MNGQSISTSHYEDSDIRSIFERNRAYTITGKAALTAGIRPREGASLSLLACNEIREEELVSRSELTKSLIDNGFNQASVTFLVPVITTELGGSRTLVDMSVRSDYKSSYYRVIYYYKASMQLTKSFVEPTPEFVSEVRAALTPPNTLDKYKALLGVFQKFGYVWAQKVTVGGRITVSEIISEHQSDREKKFNAFAEAKASVNGTITGFGKAGFGAGFTTQTDQGSINAADFSNQRNRVRIIGGRPTSATLDDRTSWEKSLQHEPSTWEVILREDLIPICELLDDDLLAQVVNVMEDTLKVERITSEIKLNMRNVKTKFSYDSWPLRVKTQRGSHAGYESDSTGRWRFRPVGGHSDMKRKT</sequence>
<dbReference type="Pfam" id="PF22693">
    <property type="entry name" value="MACPF_1"/>
    <property type="match status" value="1"/>
</dbReference>
<keyword evidence="3" id="KW-1185">Reference proteome</keyword>
<feature type="domain" description="MACPF-like" evidence="1">
    <location>
        <begin position="46"/>
        <end position="290"/>
    </location>
</feature>
<name>A0A433D1K3_9FUNG</name>
<evidence type="ECO:0000313" key="2">
    <source>
        <dbReference type="EMBL" id="RUP44719.1"/>
    </source>
</evidence>